<dbReference type="Gene3D" id="1.10.510.10">
    <property type="entry name" value="Transferase(Phosphotransferase) domain 1"/>
    <property type="match status" value="1"/>
</dbReference>
<keyword evidence="10" id="KW-0472">Membrane</keyword>
<proteinExistence type="predicted"/>
<feature type="transmembrane region" description="Helical" evidence="10">
    <location>
        <begin position="311"/>
        <end position="341"/>
    </location>
</feature>
<dbReference type="HOGENOM" id="CLU_000288_135_7_0"/>
<evidence type="ECO:0000256" key="3">
    <source>
        <dbReference type="ARBA" id="ARBA00022679"/>
    </source>
</evidence>
<evidence type="ECO:0000256" key="9">
    <source>
        <dbReference type="PROSITE-ProRule" id="PRU10141"/>
    </source>
</evidence>
<evidence type="ECO:0000256" key="6">
    <source>
        <dbReference type="ARBA" id="ARBA00022840"/>
    </source>
</evidence>
<dbReference type="InterPro" id="IPR011009">
    <property type="entry name" value="Kinase-like_dom_sf"/>
</dbReference>
<comment type="catalytic activity">
    <reaction evidence="7">
        <text>L-threonyl-[protein] + ATP = O-phospho-L-threonyl-[protein] + ADP + H(+)</text>
        <dbReference type="Rhea" id="RHEA:46608"/>
        <dbReference type="Rhea" id="RHEA-COMP:11060"/>
        <dbReference type="Rhea" id="RHEA-COMP:11605"/>
        <dbReference type="ChEBI" id="CHEBI:15378"/>
        <dbReference type="ChEBI" id="CHEBI:30013"/>
        <dbReference type="ChEBI" id="CHEBI:30616"/>
        <dbReference type="ChEBI" id="CHEBI:61977"/>
        <dbReference type="ChEBI" id="CHEBI:456216"/>
        <dbReference type="EC" id="2.7.11.1"/>
    </reaction>
</comment>
<dbReference type="Pfam" id="PF00069">
    <property type="entry name" value="Pkinase"/>
    <property type="match status" value="1"/>
</dbReference>
<dbReference type="eggNOG" id="COG0515">
    <property type="taxonomic scope" value="Bacteria"/>
</dbReference>
<keyword evidence="6 9" id="KW-0067">ATP-binding</keyword>
<dbReference type="STRING" id="1499967.U27_00027"/>
<comment type="catalytic activity">
    <reaction evidence="8">
        <text>L-seryl-[protein] + ATP = O-phospho-L-seryl-[protein] + ADP + H(+)</text>
        <dbReference type="Rhea" id="RHEA:17989"/>
        <dbReference type="Rhea" id="RHEA-COMP:9863"/>
        <dbReference type="Rhea" id="RHEA-COMP:11604"/>
        <dbReference type="ChEBI" id="CHEBI:15378"/>
        <dbReference type="ChEBI" id="CHEBI:29999"/>
        <dbReference type="ChEBI" id="CHEBI:30616"/>
        <dbReference type="ChEBI" id="CHEBI:83421"/>
        <dbReference type="ChEBI" id="CHEBI:456216"/>
        <dbReference type="EC" id="2.7.11.1"/>
    </reaction>
</comment>
<keyword evidence="3" id="KW-0808">Transferase</keyword>
<dbReference type="EMBL" id="DF820472">
    <property type="protein sequence ID" value="GAK60136.1"/>
    <property type="molecule type" value="Genomic_DNA"/>
</dbReference>
<keyword evidence="4 9" id="KW-0547">Nucleotide-binding</keyword>
<dbReference type="GO" id="GO:0004674">
    <property type="term" value="F:protein serine/threonine kinase activity"/>
    <property type="evidence" value="ECO:0007669"/>
    <property type="project" value="UniProtKB-KW"/>
</dbReference>
<dbReference type="Proteomes" id="UP000030661">
    <property type="component" value="Unassembled WGS sequence"/>
</dbReference>
<keyword evidence="13" id="KW-1185">Reference proteome</keyword>
<feature type="domain" description="Protein kinase" evidence="11">
    <location>
        <begin position="11"/>
        <end position="267"/>
    </location>
</feature>
<evidence type="ECO:0000256" key="7">
    <source>
        <dbReference type="ARBA" id="ARBA00047899"/>
    </source>
</evidence>
<evidence type="ECO:0000256" key="5">
    <source>
        <dbReference type="ARBA" id="ARBA00022777"/>
    </source>
</evidence>
<keyword evidence="10" id="KW-0812">Transmembrane</keyword>
<evidence type="ECO:0000313" key="13">
    <source>
        <dbReference type="Proteomes" id="UP000030661"/>
    </source>
</evidence>
<sequence length="436" mass="49178">MDIGDILQHRYRIESILGQGSMGITYRAMDMQENRIVALKQLHFSRLQEWKPLELFEREVAILQKLNHPRIPAYIDYFTLESSADTQFTLVQEYVEGKTLQALVEGGWRGTEREILDIFLQLINILAYLHTLHPPVIHRDINPKNLLLSQTNEVYLVDFGAVQEKIRTTFLGGSTIVGTYGYVPFEQFSGQAVPASDYYAAGATLLYMLSHRPPADFPTEQYKPDFQKSLRISTQMRRLLNGLLEFDVSKRIASPDAVRNILENTFTTKAPTLTVKVAKPSHTPIKKIVKGQQHIEFLIPKRTRGKGITRILLGLLILGGLGGFHAGPFSLLGILLIVVGLDNLFGQSRIELSPQNIEIYTKPFGIGPPKTIPLSSLRKTAITGYFKKGLPGRKKKRQRSVLGINHEGQTLEIATNLTQAELEWLLQEFEEYLSGV</sequence>
<keyword evidence="2" id="KW-0723">Serine/threonine-protein kinase</keyword>
<evidence type="ECO:0000259" key="11">
    <source>
        <dbReference type="PROSITE" id="PS50011"/>
    </source>
</evidence>
<protein>
    <recommendedName>
        <fullName evidence="1">non-specific serine/threonine protein kinase</fullName>
        <ecNumber evidence="1">2.7.11.1</ecNumber>
    </recommendedName>
</protein>
<reference evidence="12" key="1">
    <citation type="journal article" date="2015" name="PeerJ">
        <title>First genomic representation of candidate bacterial phylum KSB3 points to enhanced environmental sensing as a trigger of wastewater bulking.</title>
        <authorList>
            <person name="Sekiguchi Y."/>
            <person name="Ohashi A."/>
            <person name="Parks D.H."/>
            <person name="Yamauchi T."/>
            <person name="Tyson G.W."/>
            <person name="Hugenholtz P."/>
        </authorList>
    </citation>
    <scope>NUCLEOTIDE SEQUENCE [LARGE SCALE GENOMIC DNA]</scope>
</reference>
<evidence type="ECO:0000256" key="2">
    <source>
        <dbReference type="ARBA" id="ARBA00022527"/>
    </source>
</evidence>
<dbReference type="InterPro" id="IPR017441">
    <property type="entry name" value="Protein_kinase_ATP_BS"/>
</dbReference>
<organism evidence="12">
    <name type="scientific">Vecturithrix granuli</name>
    <dbReference type="NCBI Taxonomy" id="1499967"/>
    <lineage>
        <taxon>Bacteria</taxon>
        <taxon>Candidatus Moduliflexota</taxon>
        <taxon>Candidatus Vecturitrichia</taxon>
        <taxon>Candidatus Vecturitrichales</taxon>
        <taxon>Candidatus Vecturitrichaceae</taxon>
        <taxon>Candidatus Vecturithrix</taxon>
    </lineage>
</organism>
<dbReference type="GO" id="GO:0005524">
    <property type="term" value="F:ATP binding"/>
    <property type="evidence" value="ECO:0007669"/>
    <property type="project" value="UniProtKB-UniRule"/>
</dbReference>
<dbReference type="SUPFAM" id="SSF56112">
    <property type="entry name" value="Protein kinase-like (PK-like)"/>
    <property type="match status" value="1"/>
</dbReference>
<dbReference type="PROSITE" id="PS00107">
    <property type="entry name" value="PROTEIN_KINASE_ATP"/>
    <property type="match status" value="1"/>
</dbReference>
<dbReference type="PANTHER" id="PTHR24363">
    <property type="entry name" value="SERINE/THREONINE PROTEIN KINASE"/>
    <property type="match status" value="1"/>
</dbReference>
<gene>
    <name evidence="12" type="ORF">U27_00027</name>
</gene>
<feature type="binding site" evidence="9">
    <location>
        <position position="40"/>
    </location>
    <ligand>
        <name>ATP</name>
        <dbReference type="ChEBI" id="CHEBI:30616"/>
    </ligand>
</feature>
<dbReference type="EC" id="2.7.11.1" evidence="1"/>
<accession>A0A081C6D1</accession>
<dbReference type="CDD" id="cd14014">
    <property type="entry name" value="STKc_PknB_like"/>
    <property type="match status" value="1"/>
</dbReference>
<keyword evidence="10" id="KW-1133">Transmembrane helix</keyword>
<dbReference type="PANTHER" id="PTHR24363:SF0">
    <property type="entry name" value="SERINE_THREONINE KINASE LIKE DOMAIN CONTAINING 1"/>
    <property type="match status" value="1"/>
</dbReference>
<evidence type="ECO:0000313" key="12">
    <source>
        <dbReference type="EMBL" id="GAK60136.1"/>
    </source>
</evidence>
<evidence type="ECO:0000256" key="8">
    <source>
        <dbReference type="ARBA" id="ARBA00048679"/>
    </source>
</evidence>
<evidence type="ECO:0000256" key="1">
    <source>
        <dbReference type="ARBA" id="ARBA00012513"/>
    </source>
</evidence>
<dbReference type="PROSITE" id="PS50011">
    <property type="entry name" value="PROTEIN_KINASE_DOM"/>
    <property type="match status" value="1"/>
</dbReference>
<keyword evidence="5 12" id="KW-0418">Kinase</keyword>
<evidence type="ECO:0000256" key="4">
    <source>
        <dbReference type="ARBA" id="ARBA00022741"/>
    </source>
</evidence>
<dbReference type="AlphaFoldDB" id="A0A081C6D1"/>
<name>A0A081C6D1_VECG1</name>
<dbReference type="InterPro" id="IPR000719">
    <property type="entry name" value="Prot_kinase_dom"/>
</dbReference>
<evidence type="ECO:0000256" key="10">
    <source>
        <dbReference type="SAM" id="Phobius"/>
    </source>
</evidence>